<proteinExistence type="predicted"/>
<dbReference type="FunFam" id="3.40.50.12780:FF:000012">
    <property type="entry name" value="Non-ribosomal peptide synthetase"/>
    <property type="match status" value="1"/>
</dbReference>
<dbReference type="InterPro" id="IPR020845">
    <property type="entry name" value="AMP-binding_CS"/>
</dbReference>
<dbReference type="PROSITE" id="PS00455">
    <property type="entry name" value="AMP_BINDING"/>
    <property type="match status" value="1"/>
</dbReference>
<comment type="cofactor">
    <cofactor evidence="1">
        <name>pantetheine 4'-phosphate</name>
        <dbReference type="ChEBI" id="CHEBI:47942"/>
    </cofactor>
</comment>
<dbReference type="InterPro" id="IPR010071">
    <property type="entry name" value="AA_adenyl_dom"/>
</dbReference>
<feature type="region of interest" description="Disordered" evidence="4">
    <location>
        <begin position="955"/>
        <end position="977"/>
    </location>
</feature>
<evidence type="ECO:0000313" key="6">
    <source>
        <dbReference type="EMBL" id="GHE77730.1"/>
    </source>
</evidence>
<dbReference type="SUPFAM" id="SSF56801">
    <property type="entry name" value="Acetyl-CoA synthetase-like"/>
    <property type="match status" value="1"/>
</dbReference>
<dbReference type="InterPro" id="IPR023213">
    <property type="entry name" value="CAT-like_dom_sf"/>
</dbReference>
<dbReference type="RefSeq" id="WP_190138517.1">
    <property type="nucleotide sequence ID" value="NZ_BNBT01000099.1"/>
</dbReference>
<dbReference type="Gene3D" id="1.10.1200.10">
    <property type="entry name" value="ACP-like"/>
    <property type="match status" value="1"/>
</dbReference>
<dbReference type="InterPro" id="IPR006162">
    <property type="entry name" value="Ppantetheine_attach_site"/>
</dbReference>
<organism evidence="6 7">
    <name type="scientific">Streptomyces longispororuber</name>
    <dbReference type="NCBI Taxonomy" id="68230"/>
    <lineage>
        <taxon>Bacteria</taxon>
        <taxon>Bacillati</taxon>
        <taxon>Actinomycetota</taxon>
        <taxon>Actinomycetes</taxon>
        <taxon>Kitasatosporales</taxon>
        <taxon>Streptomycetaceae</taxon>
        <taxon>Streptomyces</taxon>
    </lineage>
</organism>
<evidence type="ECO:0000256" key="2">
    <source>
        <dbReference type="ARBA" id="ARBA00022450"/>
    </source>
</evidence>
<keyword evidence="2" id="KW-0596">Phosphopantetheine</keyword>
<dbReference type="InterPro" id="IPR000873">
    <property type="entry name" value="AMP-dep_synth/lig_dom"/>
</dbReference>
<name>A0A919DTT5_9ACTN</name>
<evidence type="ECO:0000256" key="3">
    <source>
        <dbReference type="ARBA" id="ARBA00022553"/>
    </source>
</evidence>
<dbReference type="Pfam" id="PF00668">
    <property type="entry name" value="Condensation"/>
    <property type="match status" value="1"/>
</dbReference>
<dbReference type="Pfam" id="PF00501">
    <property type="entry name" value="AMP-binding"/>
    <property type="match status" value="1"/>
</dbReference>
<dbReference type="EMBL" id="BNBT01000099">
    <property type="protein sequence ID" value="GHE77730.1"/>
    <property type="molecule type" value="Genomic_DNA"/>
</dbReference>
<dbReference type="SUPFAM" id="SSF47336">
    <property type="entry name" value="ACP-like"/>
    <property type="match status" value="1"/>
</dbReference>
<dbReference type="SUPFAM" id="SSF52777">
    <property type="entry name" value="CoA-dependent acyltransferases"/>
    <property type="match status" value="2"/>
</dbReference>
<dbReference type="PANTHER" id="PTHR45527:SF1">
    <property type="entry name" value="FATTY ACID SYNTHASE"/>
    <property type="match status" value="1"/>
</dbReference>
<dbReference type="Gene3D" id="3.40.50.980">
    <property type="match status" value="2"/>
</dbReference>
<dbReference type="FunFam" id="2.30.38.10:FF:000001">
    <property type="entry name" value="Non-ribosomal peptide synthetase PvdI"/>
    <property type="match status" value="1"/>
</dbReference>
<dbReference type="InterPro" id="IPR009081">
    <property type="entry name" value="PP-bd_ACP"/>
</dbReference>
<dbReference type="InterPro" id="IPR036736">
    <property type="entry name" value="ACP-like_sf"/>
</dbReference>
<dbReference type="PROSITE" id="PS00012">
    <property type="entry name" value="PHOSPHOPANTETHEINE"/>
    <property type="match status" value="1"/>
</dbReference>
<feature type="domain" description="Carrier" evidence="5">
    <location>
        <begin position="974"/>
        <end position="1048"/>
    </location>
</feature>
<dbReference type="Gene3D" id="3.30.559.30">
    <property type="entry name" value="Nonribosomal peptide synthetase, condensation domain"/>
    <property type="match status" value="1"/>
</dbReference>
<dbReference type="CDD" id="cd12117">
    <property type="entry name" value="A_NRPS_Srf_like"/>
    <property type="match status" value="1"/>
</dbReference>
<gene>
    <name evidence="6" type="ORF">GCM10018785_52490</name>
</gene>
<dbReference type="Pfam" id="PF00550">
    <property type="entry name" value="PP-binding"/>
    <property type="match status" value="1"/>
</dbReference>
<keyword evidence="3" id="KW-0597">Phosphoprotein</keyword>
<sequence>MSEAASFTRLPLSAAQTGIWFAHGLDRTGHAYTISEYLDIQGPVDPALFEAAWHRLMADSDALRVHKVVQDPDGSLWQCVGEEPTAPLLHRDLSGCADPEAEALAWIHRDLERPIDLAVGGLGAFALLRLAPDRYFYYARMHHIAMDGYGGSLVSRKIAAEYTALAGGAPAEDGIGPFLPLARLLDADAEYRASEKAAADREFWRERLRDAAEPVRLSDTMATGAPVPADPGAVYVRRTAHLPAEFTGVLATRARELRTRWPLLLIAVTAAFLHRATGRREVVLGLPVTGRTTPELRSTPMLCSNVVPLHVAVEHGDSLADLTPRVSREARAALRHQLTRYEDIRRDLGRGDGELGLVGPVVNIMAFDYELSFGGHRAVTHNLGLGPVDDLSVAVYDRGDGSGLRVDVDGNPDRYAGADLEAVQERFLHFLRRVVDAPDVPLDTVDLMPGDELRRVLHDWNDTARPLPSAGLAALFEERAARTPDAVAVTGAGRELTYGELNAHANVLAHRLRDLGAGRETPVALLMERSAAVVVAVLAVLKTGGAYVPLHPAYPPERRAFVLTDTGAPLLLTDRPAVEGLPGGVRVVQVPGALPERPEDPGDLGLAVDPDQLAYVMYTSGSTGTPKGVAVPQREVAALALDGRWRDGSHEAVLMHAPHAFDASTYEMFVPLLNGGRVVVAPAEITPESLPALVRGHGVTAAFLTVALFNLVAAENPAAFTGMRAVLAGGDAVSPAALRRVREHCPDVRLGNGYGPTEATTFATVHWLPEGPVADEQPIGSPLDNTQVFVLDAALRPVPVGVTGELYLAGAGLARGYLGRPGLTAERFVPSPYTAPGTRMYRTGDLARWRPDGTLDYQGRTDAQVKIRGFRIELGDIDTALTTCTGVTQAVTVVHQHGDTKRLIAYVTGDSGSGAGADLDTEAVREELGAHLPEFMIPSAIVPLDAFPLTPNGKIDRRALPAPHQSAATGTGRPPAPGAETALVQAFAHALGLEHVGVTDNFFDLGGDSILALRAISHARQAGYTLTARDLFTHRTPETLAPHTTPHIPDEPVPLDVPLIELDDDEFAALEVELDLDLDLAELALEADLDAEGPDAAPVEAGN</sequence>
<dbReference type="GO" id="GO:0031177">
    <property type="term" value="F:phosphopantetheine binding"/>
    <property type="evidence" value="ECO:0007669"/>
    <property type="project" value="TreeGrafter"/>
</dbReference>
<dbReference type="Gene3D" id="2.30.38.10">
    <property type="entry name" value="Luciferase, Domain 3"/>
    <property type="match status" value="1"/>
</dbReference>
<accession>A0A919DTT5</accession>
<dbReference type="Pfam" id="PF13193">
    <property type="entry name" value="AMP-binding_C"/>
    <property type="match status" value="1"/>
</dbReference>
<evidence type="ECO:0000256" key="4">
    <source>
        <dbReference type="SAM" id="MobiDB-lite"/>
    </source>
</evidence>
<dbReference type="PANTHER" id="PTHR45527">
    <property type="entry name" value="NONRIBOSOMAL PEPTIDE SYNTHETASE"/>
    <property type="match status" value="1"/>
</dbReference>
<dbReference type="GO" id="GO:0003824">
    <property type="term" value="F:catalytic activity"/>
    <property type="evidence" value="ECO:0007669"/>
    <property type="project" value="InterPro"/>
</dbReference>
<dbReference type="InterPro" id="IPR025110">
    <property type="entry name" value="AMP-bd_C"/>
</dbReference>
<dbReference type="FunFam" id="3.30.300.30:FF:000010">
    <property type="entry name" value="Enterobactin synthetase component F"/>
    <property type="match status" value="1"/>
</dbReference>
<evidence type="ECO:0000313" key="7">
    <source>
        <dbReference type="Proteomes" id="UP000608024"/>
    </source>
</evidence>
<dbReference type="GO" id="GO:0044550">
    <property type="term" value="P:secondary metabolite biosynthetic process"/>
    <property type="evidence" value="ECO:0007669"/>
    <property type="project" value="UniProtKB-ARBA"/>
</dbReference>
<dbReference type="InterPro" id="IPR045851">
    <property type="entry name" value="AMP-bd_C_sf"/>
</dbReference>
<dbReference type="PROSITE" id="PS50075">
    <property type="entry name" value="CARRIER"/>
    <property type="match status" value="1"/>
</dbReference>
<dbReference type="NCBIfam" id="TIGR01733">
    <property type="entry name" value="AA-adenyl-dom"/>
    <property type="match status" value="1"/>
</dbReference>
<dbReference type="GO" id="GO:0043041">
    <property type="term" value="P:amino acid activation for nonribosomal peptide biosynthetic process"/>
    <property type="evidence" value="ECO:0007669"/>
    <property type="project" value="TreeGrafter"/>
</dbReference>
<evidence type="ECO:0000256" key="1">
    <source>
        <dbReference type="ARBA" id="ARBA00001957"/>
    </source>
</evidence>
<comment type="caution">
    <text evidence="6">The sequence shown here is derived from an EMBL/GenBank/DDBJ whole genome shotgun (WGS) entry which is preliminary data.</text>
</comment>
<keyword evidence="7" id="KW-1185">Reference proteome</keyword>
<dbReference type="Gene3D" id="3.30.300.30">
    <property type="match status" value="1"/>
</dbReference>
<dbReference type="FunFam" id="3.40.50.980:FF:000001">
    <property type="entry name" value="Non-ribosomal peptide synthetase"/>
    <property type="match status" value="1"/>
</dbReference>
<reference evidence="6" key="1">
    <citation type="journal article" date="2014" name="Int. J. Syst. Evol. Microbiol.">
        <title>Complete genome sequence of Corynebacterium casei LMG S-19264T (=DSM 44701T), isolated from a smear-ripened cheese.</title>
        <authorList>
            <consortium name="US DOE Joint Genome Institute (JGI-PGF)"/>
            <person name="Walter F."/>
            <person name="Albersmeier A."/>
            <person name="Kalinowski J."/>
            <person name="Ruckert C."/>
        </authorList>
    </citation>
    <scope>NUCLEOTIDE SEQUENCE</scope>
    <source>
        <strain evidence="6">JCM 4784</strain>
    </source>
</reference>
<reference evidence="6" key="2">
    <citation type="submission" date="2020-09" db="EMBL/GenBank/DDBJ databases">
        <authorList>
            <person name="Sun Q."/>
            <person name="Ohkuma M."/>
        </authorList>
    </citation>
    <scope>NUCLEOTIDE SEQUENCE</scope>
    <source>
        <strain evidence="6">JCM 4784</strain>
    </source>
</reference>
<evidence type="ECO:0000259" key="5">
    <source>
        <dbReference type="PROSITE" id="PS50075"/>
    </source>
</evidence>
<protein>
    <recommendedName>
        <fullName evidence="5">Carrier domain-containing protein</fullName>
    </recommendedName>
</protein>
<dbReference type="Gene3D" id="3.30.559.10">
    <property type="entry name" value="Chloramphenicol acetyltransferase-like domain"/>
    <property type="match status" value="1"/>
</dbReference>
<dbReference type="AlphaFoldDB" id="A0A919DTT5"/>
<dbReference type="GO" id="GO:0005737">
    <property type="term" value="C:cytoplasm"/>
    <property type="evidence" value="ECO:0007669"/>
    <property type="project" value="TreeGrafter"/>
</dbReference>
<dbReference type="InterPro" id="IPR001242">
    <property type="entry name" value="Condensation_dom"/>
</dbReference>
<dbReference type="Proteomes" id="UP000608024">
    <property type="component" value="Unassembled WGS sequence"/>
</dbReference>
<dbReference type="GO" id="GO:0008610">
    <property type="term" value="P:lipid biosynthetic process"/>
    <property type="evidence" value="ECO:0007669"/>
    <property type="project" value="UniProtKB-ARBA"/>
</dbReference>